<sequence>MGVKLFRGRLQFPGSTSPQPKERSESHGATLELPCGYSVVLLHSKLASNAWLTQDLLMKRLADLVPRGVLELQVVLAGGQLLPDFDVEISFKLPQSRESNVDDTVMHCCAQDGICQIEGVPLKAEMRMIVRHPVLETQELRLVLTHCTARVVLAGDAVVRLWCIDRAGGSAVFIADYVQQNNGIPSSARPLRGQVELASGEVAQIDGVFRVPWRGATHHFEGVQVLPVDGKARTYPTVFGCDVTGALCCQIPSSGLVRSWLPVKPAQPEEVLLSQPCGAILMAIHDVISKMETNFEDTEGTAAGEPEPEQEMDPAGDAGLFAELLEKGVGLVSTFLKTASQLWKVDPPGQRSEAEDVKSLAAAMDDPHFKEVVRICDSACATPATQQFAQELRLSEAASARDSLAKTFAAAYVGAASMKPWLEAFCREVADATGAEVDEARLAGASGSTRVLQKICVLPELSPSSILSCHVRCQSMEDMAKVIGTICEKLEGHADRGIAGITLHFLDEDGQIPADSEPSDVGSVVLRVASRKRPSHLLQVAEVHVVNVNLQKPVSLTAEAAKHDLLAELQERMQADQSGHSGDFPNVTPIAAMRRLAVEGYHPAVPHHHLQSRSMKDILVRGSFEIAMLRAPEAQLQVVMPQRKIPLAAVKVESADRRQVQTSQDGWCTLALRPGDQKLRLRHDFLGSWKEQSVKVSSLTPLFQIPMAMELDVWMTPILVAGQVRAWEYWIGGCGKRPRKDSLAEPFSGRVWFSGQELDVNNGVLVLGSEPVRELHEQNQQTPPGTEQDPLLMFDLEPPFAKTISRGSPGVQSWDPRLLGVRPAAPLPTKPGAASLVVKACTICCGQPVAGIQIDLGKDHAQSITDRTGGCALRDDLCEAEMEVFAYHAAFMGGCCQYTVTSQPKSAGELPLFLQPLVRVFTVPGPSDQLVLQVLVGDGDSVLIPADAEPFAGTICDGRGEELLTSSASSAQDPDAILPSQLRTFPEAGECPIICLAHAQVKLNGYEWLPSAAFTSGTCAYEELLRVREPRTIGHLRPVVHVRDICEETWVLPLEDCRTVEDAAVILKRKLRLGLNTSLSLAAESTVPEISVDRNVGGASLLKGSALLSAGQQLKIMARLLLHVTFGNTTLGAPNVQVALRGSDEITTTDSAGVCELIVPAGRHHVLIDHGMSNEGSDEMEIDVSEVESRVEFSVPACLFVYLQAPDSEKGAAAPTNVWLCANQEHLPLTAWPVAGTLLLSDQSGTLEAPLDGETLRSVDLSNALEGKRGPLTLSLALDLSATGYVWRQKSESLLGTQSAWKRLLEKPMSVGRLFPPISVHVHFTQMTSVIQVAAFDCQTAGKLCEVMAKRFRKAASTLGVFSDQKRVGEDAEVLAWTSVDMWALAETTVLVRAPCCLRGLSGATVCVYLGTERESRERHGNGQGDSGVSGSPWAEGVTGADGRCELMVPDEVHRVEVCHPMLGRQEHLVHPKGAEQVHVLEIFPDPLIQVYSMPVSDKADEGILSDDDAYQQVWISAATELPPEARGAEVLSGTLLVDGMDGAIDASVPAKMPWRNSRLGDPCPLQRLRVDTSVSKTGPLLAFSKRVPNALGPMSCMLASLVDGPARVGALLPAVLVHVQGVQGGGKNGRQMTLTAPVRECPTALALRTWLGNRLSRDPDDLGVYHLSQNGGFGPVLSYDMELSADQELLAAVLSPIQLQVLLPDAQEEQGLSGVIVEVDGVAHGSTEADGCIQLMLPHGKRAVFLRHPSFGCGKSQSLSIPSRVDCFQMFADVRLYIYATDPDIQEEEEDGHQPSLVWVCASQDHIPSDALGIAGSARAYLADGQEISLTLNASQPSEFVVLSGDQVAGRPACSLTQLQIEASRTGFAWQPKDPSPLAERLQELGGSEYLRLLNCPVAMGCLQPTAHLHLDSGKVISFSISDYPTVEQLRDMTVKKMGSPAASVQLELAAGGSERPLDDGENIRPGWVIRACQMILVHISVVTSCCDEPIGDVSVTMAATDNVAGCTDASGSCQLMVPLGECRIHLQHASFGEMRQLPLKVTSDARGKKVCYRMKPRFFVYATDPEEQEEEEDPDACEDSGPLWDASCLWLAASEGQIPEDAIAVHGSATCVWPSAAARLRARLRADQIVGFELGPTGSASKAGSHENGVCPVSSLMVSCTRRGYNWKAKDPSPLAERTAEIGGCEALRLLACPVVLGFLEPRVMVHFADRPSMPFSLSEYSEADELRARLSEEVADDFVLRTVQRSQPISCRFLSHCDLLCATPDDMPAALASMRRFEEMKSAPETSQSDPSATTMPFLDLKTFPFRLSG</sequence>
<accession>A0A812JK91</accession>
<gene>
    <name evidence="1" type="ORF">SNAT2548_LOCUS6422</name>
</gene>
<protein>
    <submittedName>
        <fullName evidence="1">Uncharacterized protein</fullName>
    </submittedName>
</protein>
<comment type="caution">
    <text evidence="1">The sequence shown here is derived from an EMBL/GenBank/DDBJ whole genome shotgun (WGS) entry which is preliminary data.</text>
</comment>
<reference evidence="1" key="1">
    <citation type="submission" date="2021-02" db="EMBL/GenBank/DDBJ databases">
        <authorList>
            <person name="Dougan E. K."/>
            <person name="Rhodes N."/>
            <person name="Thang M."/>
            <person name="Chan C."/>
        </authorList>
    </citation>
    <scope>NUCLEOTIDE SEQUENCE</scope>
</reference>
<proteinExistence type="predicted"/>
<evidence type="ECO:0000313" key="1">
    <source>
        <dbReference type="EMBL" id="CAE7204933.1"/>
    </source>
</evidence>
<dbReference type="Proteomes" id="UP000604046">
    <property type="component" value="Unassembled WGS sequence"/>
</dbReference>
<dbReference type="EMBL" id="CAJNDS010000426">
    <property type="protein sequence ID" value="CAE7204933.1"/>
    <property type="molecule type" value="Genomic_DNA"/>
</dbReference>
<dbReference type="OrthoDB" id="439828at2759"/>
<keyword evidence="2" id="KW-1185">Reference proteome</keyword>
<evidence type="ECO:0000313" key="2">
    <source>
        <dbReference type="Proteomes" id="UP000604046"/>
    </source>
</evidence>
<organism evidence="1 2">
    <name type="scientific">Symbiodinium natans</name>
    <dbReference type="NCBI Taxonomy" id="878477"/>
    <lineage>
        <taxon>Eukaryota</taxon>
        <taxon>Sar</taxon>
        <taxon>Alveolata</taxon>
        <taxon>Dinophyceae</taxon>
        <taxon>Suessiales</taxon>
        <taxon>Symbiodiniaceae</taxon>
        <taxon>Symbiodinium</taxon>
    </lineage>
</organism>
<name>A0A812JK91_9DINO</name>